<dbReference type="PANTHER" id="PTHR37984">
    <property type="entry name" value="PROTEIN CBG26694"/>
    <property type="match status" value="1"/>
</dbReference>
<reference evidence="2 3" key="1">
    <citation type="journal article" date="2019" name="Sci. Rep.">
        <title>Orb-weaving spider Araneus ventricosus genome elucidates the spidroin gene catalogue.</title>
        <authorList>
            <person name="Kono N."/>
            <person name="Nakamura H."/>
            <person name="Ohtoshi R."/>
            <person name="Moran D.A.P."/>
            <person name="Shinohara A."/>
            <person name="Yoshida Y."/>
            <person name="Fujiwara M."/>
            <person name="Mori M."/>
            <person name="Tomita M."/>
            <person name="Arakawa K."/>
        </authorList>
    </citation>
    <scope>NUCLEOTIDE SEQUENCE [LARGE SCALE GENOMIC DNA]</scope>
</reference>
<gene>
    <name evidence="2" type="ORF">AVEN_66208_1</name>
</gene>
<evidence type="ECO:0000313" key="3">
    <source>
        <dbReference type="Proteomes" id="UP000499080"/>
    </source>
</evidence>
<organism evidence="2 3">
    <name type="scientific">Araneus ventricosus</name>
    <name type="common">Orbweaver spider</name>
    <name type="synonym">Epeira ventricosa</name>
    <dbReference type="NCBI Taxonomy" id="182803"/>
    <lineage>
        <taxon>Eukaryota</taxon>
        <taxon>Metazoa</taxon>
        <taxon>Ecdysozoa</taxon>
        <taxon>Arthropoda</taxon>
        <taxon>Chelicerata</taxon>
        <taxon>Arachnida</taxon>
        <taxon>Araneae</taxon>
        <taxon>Araneomorphae</taxon>
        <taxon>Entelegynae</taxon>
        <taxon>Araneoidea</taxon>
        <taxon>Araneidae</taxon>
        <taxon>Araneus</taxon>
    </lineage>
</organism>
<dbReference type="PANTHER" id="PTHR37984:SF5">
    <property type="entry name" value="PROTEIN NYNRIN-LIKE"/>
    <property type="match status" value="1"/>
</dbReference>
<dbReference type="OrthoDB" id="6434913at2759"/>
<dbReference type="PROSITE" id="PS50994">
    <property type="entry name" value="INTEGRASE"/>
    <property type="match status" value="1"/>
</dbReference>
<name>A0A4Y2H0P4_ARAVE</name>
<dbReference type="InterPro" id="IPR012337">
    <property type="entry name" value="RNaseH-like_sf"/>
</dbReference>
<dbReference type="GO" id="GO:0015074">
    <property type="term" value="P:DNA integration"/>
    <property type="evidence" value="ECO:0007669"/>
    <property type="project" value="InterPro"/>
</dbReference>
<protein>
    <recommendedName>
        <fullName evidence="1">Integrase catalytic domain-containing protein</fullName>
    </recommendedName>
</protein>
<comment type="caution">
    <text evidence="2">The sequence shown here is derived from an EMBL/GenBank/DDBJ whole genome shotgun (WGS) entry which is preliminary data.</text>
</comment>
<dbReference type="AlphaFoldDB" id="A0A4Y2H0P4"/>
<feature type="domain" description="Integrase catalytic" evidence="1">
    <location>
        <begin position="50"/>
        <end position="225"/>
    </location>
</feature>
<evidence type="ECO:0000259" key="1">
    <source>
        <dbReference type="PROSITE" id="PS50994"/>
    </source>
</evidence>
<evidence type="ECO:0000313" key="2">
    <source>
        <dbReference type="EMBL" id="GBM59263.1"/>
    </source>
</evidence>
<dbReference type="InterPro" id="IPR001584">
    <property type="entry name" value="Integrase_cat-core"/>
</dbReference>
<dbReference type="Gene3D" id="3.30.420.10">
    <property type="entry name" value="Ribonuclease H-like superfamily/Ribonuclease H"/>
    <property type="match status" value="1"/>
</dbReference>
<accession>A0A4Y2H0P4</accession>
<dbReference type="Proteomes" id="UP000499080">
    <property type="component" value="Unassembled WGS sequence"/>
</dbReference>
<dbReference type="EMBL" id="BGPR01001674">
    <property type="protein sequence ID" value="GBM59263.1"/>
    <property type="molecule type" value="Genomic_DNA"/>
</dbReference>
<proteinExistence type="predicted"/>
<sequence length="271" mass="31072">MSGKAIVSSGQTEGSNCITSRKGITQWANSCIPCQKKNINRHTRAQIATYKELYYRFIVIHTDIIGPFPNSERKTHCLTCIDRFTCWIEVIPLANVTAERVARKFYDHWNSRFGMPNLLITDQGSQFRSELFKIIGVICGFKICTTVAYHPQCNGEIESIHWILKTAIRGHNSIEWTQTLSTVLLRYSNFSLQQACHKFVMTRVQACSKLTKASKSPWNELAASWPCNLIVNYSKNRVRREPGIELATYRLVPRRRYHSTSSATTGEDIFR</sequence>
<keyword evidence="3" id="KW-1185">Reference proteome</keyword>
<dbReference type="InterPro" id="IPR050951">
    <property type="entry name" value="Retrovirus_Pol_polyprotein"/>
</dbReference>
<dbReference type="SUPFAM" id="SSF53098">
    <property type="entry name" value="Ribonuclease H-like"/>
    <property type="match status" value="1"/>
</dbReference>
<dbReference type="GO" id="GO:0003676">
    <property type="term" value="F:nucleic acid binding"/>
    <property type="evidence" value="ECO:0007669"/>
    <property type="project" value="InterPro"/>
</dbReference>
<dbReference type="Pfam" id="PF00665">
    <property type="entry name" value="rve"/>
    <property type="match status" value="1"/>
</dbReference>
<dbReference type="InterPro" id="IPR036397">
    <property type="entry name" value="RNaseH_sf"/>
</dbReference>